<dbReference type="AlphaFoldDB" id="A0A174DU59"/>
<keyword evidence="1 2" id="KW-0238">DNA-binding</keyword>
<proteinExistence type="predicted"/>
<dbReference type="InterPro" id="IPR001647">
    <property type="entry name" value="HTH_TetR"/>
</dbReference>
<evidence type="ECO:0000313" key="5">
    <source>
        <dbReference type="EMBL" id="RGM05373.1"/>
    </source>
</evidence>
<evidence type="ECO:0000256" key="2">
    <source>
        <dbReference type="PROSITE-ProRule" id="PRU00335"/>
    </source>
</evidence>
<dbReference type="EMBL" id="CYZE01000005">
    <property type="protein sequence ID" value="CUO28767.1"/>
    <property type="molecule type" value="Genomic_DNA"/>
</dbReference>
<feature type="DNA-binding region" description="H-T-H motif" evidence="2">
    <location>
        <begin position="36"/>
        <end position="55"/>
    </location>
</feature>
<evidence type="ECO:0000313" key="6">
    <source>
        <dbReference type="Proteomes" id="UP000095651"/>
    </source>
</evidence>
<dbReference type="PRINTS" id="PR00455">
    <property type="entry name" value="HTHTETR"/>
</dbReference>
<dbReference type="Pfam" id="PF00440">
    <property type="entry name" value="TetR_N"/>
    <property type="match status" value="1"/>
</dbReference>
<evidence type="ECO:0000313" key="4">
    <source>
        <dbReference type="EMBL" id="CUO28767.1"/>
    </source>
</evidence>
<dbReference type="PANTHER" id="PTHR30055">
    <property type="entry name" value="HTH-TYPE TRANSCRIPTIONAL REGULATOR RUTR"/>
    <property type="match status" value="1"/>
</dbReference>
<dbReference type="GO" id="GO:0003700">
    <property type="term" value="F:DNA-binding transcription factor activity"/>
    <property type="evidence" value="ECO:0007669"/>
    <property type="project" value="TreeGrafter"/>
</dbReference>
<gene>
    <name evidence="4" type="primary">fadR</name>
    <name evidence="5" type="ORF">DXC39_11170</name>
    <name evidence="4" type="ORF">ERS852407_02358</name>
</gene>
<dbReference type="Gene3D" id="1.10.357.10">
    <property type="entry name" value="Tetracycline Repressor, domain 2"/>
    <property type="match status" value="1"/>
</dbReference>
<dbReference type="EMBL" id="QSSQ01000007">
    <property type="protein sequence ID" value="RGM05373.1"/>
    <property type="molecule type" value="Genomic_DNA"/>
</dbReference>
<dbReference type="PANTHER" id="PTHR30055:SF226">
    <property type="entry name" value="HTH-TYPE TRANSCRIPTIONAL REGULATOR PKSA"/>
    <property type="match status" value="1"/>
</dbReference>
<evidence type="ECO:0000256" key="1">
    <source>
        <dbReference type="ARBA" id="ARBA00023125"/>
    </source>
</evidence>
<dbReference type="Proteomes" id="UP000095651">
    <property type="component" value="Unassembled WGS sequence"/>
</dbReference>
<sequence length="198" mass="23095">MADKRIPVQRRSIERKQKILSSGFKLFCEHGYYKTNTIEIAKHAGVSTGAVYSYFKDKREIYIAAFDSYLEEISGRLFEELEQSQTLPLPDFVENWVTVYLELYAASGHALVQLRIMILEDEEINRHFSDLENEYFMKLIRLLNKNGVERADLMERIYTCCILIDALRQEQSSFSHIGLNFFIFKEQVTSTILQLLSG</sequence>
<dbReference type="PROSITE" id="PS50977">
    <property type="entry name" value="HTH_TETR_2"/>
    <property type="match status" value="1"/>
</dbReference>
<reference evidence="4 6" key="1">
    <citation type="submission" date="2015-09" db="EMBL/GenBank/DDBJ databases">
        <authorList>
            <consortium name="Pathogen Informatics"/>
        </authorList>
    </citation>
    <scope>NUCLEOTIDE SEQUENCE [LARGE SCALE GENOMIC DNA]</scope>
    <source>
        <strain evidence="4 6">2789STDY5608850</strain>
    </source>
</reference>
<feature type="domain" description="HTH tetR-type" evidence="3">
    <location>
        <begin position="13"/>
        <end position="73"/>
    </location>
</feature>
<dbReference type="SUPFAM" id="SSF46689">
    <property type="entry name" value="Homeodomain-like"/>
    <property type="match status" value="1"/>
</dbReference>
<protein>
    <submittedName>
        <fullName evidence="4 5">Transcriptional regulator</fullName>
    </submittedName>
</protein>
<dbReference type="Proteomes" id="UP000261257">
    <property type="component" value="Unassembled WGS sequence"/>
</dbReference>
<dbReference type="InterPro" id="IPR050109">
    <property type="entry name" value="HTH-type_TetR-like_transc_reg"/>
</dbReference>
<evidence type="ECO:0000313" key="7">
    <source>
        <dbReference type="Proteomes" id="UP000261257"/>
    </source>
</evidence>
<dbReference type="GO" id="GO:0000976">
    <property type="term" value="F:transcription cis-regulatory region binding"/>
    <property type="evidence" value="ECO:0007669"/>
    <property type="project" value="TreeGrafter"/>
</dbReference>
<name>A0A174DU59_9FIRM</name>
<reference evidence="5 7" key="2">
    <citation type="submission" date="2018-08" db="EMBL/GenBank/DDBJ databases">
        <title>A genome reference for cultivated species of the human gut microbiota.</title>
        <authorList>
            <person name="Zou Y."/>
            <person name="Xue W."/>
            <person name="Luo G."/>
        </authorList>
    </citation>
    <scope>NUCLEOTIDE SEQUENCE [LARGE SCALE GENOMIC DNA]</scope>
    <source>
        <strain evidence="5 7">TF05-11AC</strain>
    </source>
</reference>
<evidence type="ECO:0000259" key="3">
    <source>
        <dbReference type="PROSITE" id="PS50977"/>
    </source>
</evidence>
<dbReference type="RefSeq" id="WP_055655266.1">
    <property type="nucleotide sequence ID" value="NZ_CABIXC010000005.1"/>
</dbReference>
<accession>A0A174DU59</accession>
<organism evidence="4 6">
    <name type="scientific">Hungatella hathewayi</name>
    <dbReference type="NCBI Taxonomy" id="154046"/>
    <lineage>
        <taxon>Bacteria</taxon>
        <taxon>Bacillati</taxon>
        <taxon>Bacillota</taxon>
        <taxon>Clostridia</taxon>
        <taxon>Lachnospirales</taxon>
        <taxon>Lachnospiraceae</taxon>
        <taxon>Hungatella</taxon>
    </lineage>
</organism>
<dbReference type="InterPro" id="IPR009057">
    <property type="entry name" value="Homeodomain-like_sf"/>
</dbReference>